<proteinExistence type="predicted"/>
<protein>
    <submittedName>
        <fullName evidence="3">Internalin, putative</fullName>
    </submittedName>
</protein>
<keyword evidence="1" id="KW-0732">Signal</keyword>
<feature type="signal peptide" evidence="1">
    <location>
        <begin position="1"/>
        <end position="21"/>
    </location>
</feature>
<dbReference type="SUPFAM" id="SSF50969">
    <property type="entry name" value="YVTN repeat-like/Quinoprotein amine dehydrogenase"/>
    <property type="match status" value="1"/>
</dbReference>
<evidence type="ECO:0000256" key="1">
    <source>
        <dbReference type="SAM" id="SignalP"/>
    </source>
</evidence>
<sequence length="1554" mass="164765">MKRISLLSLTLLFFSIIVASAQNENSSWQVERKTKASFIENKGQFKLRNSSFKNAEIKYVYDGNQEDFYFTPKGLSIELTYAKKRTKSPEEKKIRNAKKKIGFKDAEEFRAFEEVGHRQHIEEDELDLIWLGANPNVEIVMEDKDEHYHSYLYKTLDGNFVNANHAASWKKLTYKNLYPNIDVVYEIHPEAGFKYSIVVRPGGDLSQVQLKYSKEANLLNNGTIETKTDFGAMIDHKPLTFYAKGGSTTAQGKIIESNYKLSANIISFELANYNKNKTIVIDPWTQTPNFPSSNWDCVWECERDGAGNVYIIGGTSPLQLIKYDALGALQWTFNTPYDTTEWLGTFATDLAGNSYVSNGSPAKIFKIDNAATVVWNNTNPGGLLSLTEFWNITFNCDQTKLVIAGTDGAPFSGPQPYIFDIDLGTGNVLTSVKVHGGDLLNAQEVRSITPCNNGKYYFLTHDSIGWIHQSLTPCTPTSSNAIFRVDNGIDLGYKCEDWRYNNAGIMALAHYNGFIFVHRGNELQKRDFNTANIVASVSIPNGIFNTSFAGNSVGCSGIDIDDCGNIYVGSVNGVYKFDQNLSQLAVYPTSYNVYDIEVNSGGEFIACGSTGTSSSGNRTGFIQSFFASACVPQAIVCCDATICPLNNLCITDSAQAVQSTTTGGTFSASCGSCIDSVTGVFDPALAGAGTHTIIYSLACGSDSTTVVVGLCSNLYICMQTDSSLTVSNGTGPYTWSEWFPGGNTPITNQTECTACGYTWFFNACLNGVIPVTTCNTPAGWVQIATGVNNIPNPSAWPIQVVDNSSSILTISGPGIVPLCAACPPITINITNQIDAQCFGDSTGSITFNTTTGAAPYDYYLLNGVNTLDSLINVTGTQTFSNLSAGSYSIGLIDTNNCLGLVNFTINAPSSNPAIVLDSTIDENCGLLDGAIYMTASGGTLNYTYLWSNGASTEDLTGLGAGVYQVTLTDANGCEAISNSIAVNNSSGLSLTVDSIQTIACSGGNNGAILLTTNGGTSPYSYLWSNNETTEDITVLSAGTYQVTISDATGCSITSNSIQLTDPTAIAILVDSSAAISCGTSDGFIAISVSGGTPNYSFLWSNGATTEDLNNLATPGNYTITVTDANACTATASTSIGTNSGMTLTSIVNDALCNGDASGNIAVLVTGGTAPLTYLWSTMATSSSVSGLGAGTYSLSVTDDNGCLLLWDTIVGEPTALVLTLDTSSAVSCVGFADGQLNSTLTGGTPNYSYFWSNGANTQNIAGLAIGAYSLTATDANGCTISGNTSISDANPIILTINLITDTLDCDANPIGALTALATGGAGSFTYLWSNGATNASISGLTAGDYSVTATDTNNCHGSDSATIYTLFVPSVNPYVEVPGQTNVLITLGDSIIVSSGNNQVSNGVLYSWASTSNNGGSFGFNDPNAPTTGALPNAGDVYSLTVTATSADSCVASDTLLVLVQGLFNGMPNAFTPNNDGTNDFFGPVGLSNSDVLEFRIFNRWGQEIYNNNDISNGGWDGNYKGVPQPTEVYIYTLRYKLLGQEEQLMKGECTLIR</sequence>
<evidence type="ECO:0000259" key="2">
    <source>
        <dbReference type="Pfam" id="PF25778"/>
    </source>
</evidence>
<organism evidence="3">
    <name type="scientific">uncultured Aureispira sp</name>
    <dbReference type="NCBI Taxonomy" id="1331704"/>
    <lineage>
        <taxon>Bacteria</taxon>
        <taxon>Pseudomonadati</taxon>
        <taxon>Bacteroidota</taxon>
        <taxon>Saprospiria</taxon>
        <taxon>Saprospirales</taxon>
        <taxon>Saprospiraceae</taxon>
        <taxon>Aureispira</taxon>
        <taxon>environmental samples</taxon>
    </lineage>
</organism>
<name>A0A6S6UHR7_9BACT</name>
<dbReference type="Pfam" id="PF25778">
    <property type="entry name" value="DUF7948"/>
    <property type="match status" value="1"/>
</dbReference>
<accession>A0A6S6UHR7</accession>
<dbReference type="Pfam" id="PF13573">
    <property type="entry name" value="SprB"/>
    <property type="match status" value="6"/>
</dbReference>
<dbReference type="InterPro" id="IPR011044">
    <property type="entry name" value="Quino_amine_DH_bsu"/>
</dbReference>
<dbReference type="InterPro" id="IPR025667">
    <property type="entry name" value="SprB_repeat"/>
</dbReference>
<reference evidence="3" key="1">
    <citation type="submission" date="2020-01" db="EMBL/GenBank/DDBJ databases">
        <authorList>
            <person name="Meier V. D."/>
            <person name="Meier V D."/>
        </authorList>
    </citation>
    <scope>NUCLEOTIDE SEQUENCE</scope>
    <source>
        <strain evidence="3">HLG_WM_MAG_10</strain>
    </source>
</reference>
<dbReference type="Gene3D" id="2.60.40.740">
    <property type="match status" value="6"/>
</dbReference>
<feature type="domain" description="DUF7948" evidence="2">
    <location>
        <begin position="38"/>
        <end position="283"/>
    </location>
</feature>
<feature type="chain" id="PRO_5028236526" evidence="1">
    <location>
        <begin position="22"/>
        <end position="1554"/>
    </location>
</feature>
<evidence type="ECO:0000313" key="3">
    <source>
        <dbReference type="EMBL" id="CAA6830271.1"/>
    </source>
</evidence>
<dbReference type="InterPro" id="IPR026341">
    <property type="entry name" value="T9SS_type_B"/>
</dbReference>
<gene>
    <name evidence="3" type="ORF">HELGO_WM26950</name>
</gene>
<dbReference type="InterPro" id="IPR057708">
    <property type="entry name" value="DUF7948"/>
</dbReference>
<dbReference type="NCBIfam" id="TIGR04131">
    <property type="entry name" value="Bac_Flav_CTERM"/>
    <property type="match status" value="1"/>
</dbReference>
<dbReference type="EMBL" id="CACVAQ010000544">
    <property type="protein sequence ID" value="CAA6830271.1"/>
    <property type="molecule type" value="Genomic_DNA"/>
</dbReference>
<dbReference type="Pfam" id="PF13585">
    <property type="entry name" value="CHU_C"/>
    <property type="match status" value="1"/>
</dbReference>